<dbReference type="GO" id="GO:0022857">
    <property type="term" value="F:transmembrane transporter activity"/>
    <property type="evidence" value="ECO:0007669"/>
    <property type="project" value="UniProtKB-ARBA"/>
</dbReference>
<dbReference type="PROSITE" id="PS50893">
    <property type="entry name" value="ABC_TRANSPORTER_2"/>
    <property type="match status" value="1"/>
</dbReference>
<comment type="similarity">
    <text evidence="4">Belongs to the ABC transporter superfamily. Macrolide exporter (TC 3.A.1.122) family.</text>
</comment>
<dbReference type="EMBL" id="QUOT01000001">
    <property type="protein sequence ID" value="REL31408.1"/>
    <property type="molecule type" value="Genomic_DNA"/>
</dbReference>
<dbReference type="AlphaFoldDB" id="A0A3E0U399"/>
<gene>
    <name evidence="7" type="ORF">DXX94_12160</name>
</gene>
<dbReference type="GO" id="GO:0016887">
    <property type="term" value="F:ATP hydrolysis activity"/>
    <property type="evidence" value="ECO:0007669"/>
    <property type="project" value="InterPro"/>
</dbReference>
<dbReference type="PROSITE" id="PS00211">
    <property type="entry name" value="ABC_TRANSPORTER_1"/>
    <property type="match status" value="1"/>
</dbReference>
<keyword evidence="8" id="KW-1185">Reference proteome</keyword>
<dbReference type="CDD" id="cd03255">
    <property type="entry name" value="ABC_MJ0796_LolCDE_FtsE"/>
    <property type="match status" value="1"/>
</dbReference>
<feature type="compositionally biased region" description="Basic and acidic residues" evidence="5">
    <location>
        <begin position="244"/>
        <end position="253"/>
    </location>
</feature>
<feature type="compositionally biased region" description="Polar residues" evidence="5">
    <location>
        <begin position="234"/>
        <end position="243"/>
    </location>
</feature>
<dbReference type="GO" id="GO:1902495">
    <property type="term" value="C:transmembrane transporter complex"/>
    <property type="evidence" value="ECO:0007669"/>
    <property type="project" value="UniProtKB-ARBA"/>
</dbReference>
<evidence type="ECO:0000313" key="8">
    <source>
        <dbReference type="Proteomes" id="UP000256899"/>
    </source>
</evidence>
<name>A0A3E0U399_9GAMM</name>
<feature type="region of interest" description="Disordered" evidence="5">
    <location>
        <begin position="234"/>
        <end position="253"/>
    </location>
</feature>
<dbReference type="InterPro" id="IPR017871">
    <property type="entry name" value="ABC_transporter-like_CS"/>
</dbReference>
<keyword evidence="2" id="KW-0547">Nucleotide-binding</keyword>
<keyword evidence="3 7" id="KW-0067">ATP-binding</keyword>
<dbReference type="InterPro" id="IPR003593">
    <property type="entry name" value="AAA+_ATPase"/>
</dbReference>
<dbReference type="GO" id="GO:0005524">
    <property type="term" value="F:ATP binding"/>
    <property type="evidence" value="ECO:0007669"/>
    <property type="project" value="UniProtKB-KW"/>
</dbReference>
<sequence>MTNNTVVSMENIHKKYVGTEIETHALQGVSLTIYQGEFVAITGPSGCGKSTLLTIMGLLDSASDGSYQLSGIDTTGLKVDQRTHVRNQHIGYVFQSFNLIDSMSVYDNVALPLEHRGEKPEVIKQEVLAALTKVGMQHRVNYKPNQISGGQQQRVAIARALVGNPDLILVDEPTGNLDTKNGDAVMKLLIELNKQGSTIVMVTHDSRYSGLADRQIQLLDGKIVGEKQLQSDKLQTNNLQSDKLQTKSEKEVA</sequence>
<dbReference type="InterPro" id="IPR015854">
    <property type="entry name" value="ABC_transpr_LolD-like"/>
</dbReference>
<organism evidence="7 8">
    <name type="scientific">Thalassotalea euphylliae</name>
    <dbReference type="NCBI Taxonomy" id="1655234"/>
    <lineage>
        <taxon>Bacteria</taxon>
        <taxon>Pseudomonadati</taxon>
        <taxon>Pseudomonadota</taxon>
        <taxon>Gammaproteobacteria</taxon>
        <taxon>Alteromonadales</taxon>
        <taxon>Colwelliaceae</taxon>
        <taxon>Thalassotalea</taxon>
    </lineage>
</organism>
<accession>A0A3E0U399</accession>
<evidence type="ECO:0000256" key="4">
    <source>
        <dbReference type="ARBA" id="ARBA00038388"/>
    </source>
</evidence>
<protein>
    <submittedName>
        <fullName evidence="7">ABC transporter ATP-binding protein</fullName>
    </submittedName>
</protein>
<evidence type="ECO:0000256" key="1">
    <source>
        <dbReference type="ARBA" id="ARBA00022448"/>
    </source>
</evidence>
<dbReference type="SUPFAM" id="SSF52540">
    <property type="entry name" value="P-loop containing nucleoside triphosphate hydrolases"/>
    <property type="match status" value="1"/>
</dbReference>
<dbReference type="Gene3D" id="3.40.50.300">
    <property type="entry name" value="P-loop containing nucleotide triphosphate hydrolases"/>
    <property type="match status" value="1"/>
</dbReference>
<comment type="caution">
    <text evidence="7">The sequence shown here is derived from an EMBL/GenBank/DDBJ whole genome shotgun (WGS) entry which is preliminary data.</text>
</comment>
<feature type="domain" description="ABC transporter" evidence="6">
    <location>
        <begin position="7"/>
        <end position="245"/>
    </location>
</feature>
<keyword evidence="1" id="KW-0813">Transport</keyword>
<proteinExistence type="inferred from homology"/>
<dbReference type="PANTHER" id="PTHR24220">
    <property type="entry name" value="IMPORT ATP-BINDING PROTEIN"/>
    <property type="match status" value="1"/>
</dbReference>
<reference evidence="8" key="1">
    <citation type="submission" date="2018-08" db="EMBL/GenBank/DDBJ databases">
        <title>Thalassotalea euphylliae genome.</title>
        <authorList>
            <person name="Summers S."/>
            <person name="Rice S.A."/>
            <person name="Freckelton M.L."/>
            <person name="Nedved B.T."/>
            <person name="Hadfield M.G."/>
        </authorList>
    </citation>
    <scope>NUCLEOTIDE SEQUENCE [LARGE SCALE GENOMIC DNA]</scope>
    <source>
        <strain evidence="8">H3</strain>
    </source>
</reference>
<dbReference type="Proteomes" id="UP000256899">
    <property type="component" value="Unassembled WGS sequence"/>
</dbReference>
<dbReference type="InterPro" id="IPR017911">
    <property type="entry name" value="MacB-like_ATP-bd"/>
</dbReference>
<dbReference type="PANTHER" id="PTHR24220:SF648">
    <property type="entry name" value="ABC TRANSPORTER ATP-BINDING PROTEIN YTRE"/>
    <property type="match status" value="1"/>
</dbReference>
<dbReference type="InterPro" id="IPR027417">
    <property type="entry name" value="P-loop_NTPase"/>
</dbReference>
<dbReference type="FunFam" id="3.40.50.300:FF:000032">
    <property type="entry name" value="Export ABC transporter ATP-binding protein"/>
    <property type="match status" value="1"/>
</dbReference>
<dbReference type="RefSeq" id="WP_116016217.1">
    <property type="nucleotide sequence ID" value="NZ_QUOT01000001.1"/>
</dbReference>
<dbReference type="SMART" id="SM00382">
    <property type="entry name" value="AAA"/>
    <property type="match status" value="1"/>
</dbReference>
<evidence type="ECO:0000259" key="6">
    <source>
        <dbReference type="PROSITE" id="PS50893"/>
    </source>
</evidence>
<evidence type="ECO:0000256" key="3">
    <source>
        <dbReference type="ARBA" id="ARBA00022840"/>
    </source>
</evidence>
<dbReference type="Pfam" id="PF00005">
    <property type="entry name" value="ABC_tran"/>
    <property type="match status" value="1"/>
</dbReference>
<evidence type="ECO:0000256" key="2">
    <source>
        <dbReference type="ARBA" id="ARBA00022741"/>
    </source>
</evidence>
<evidence type="ECO:0000313" key="7">
    <source>
        <dbReference type="EMBL" id="REL31408.1"/>
    </source>
</evidence>
<dbReference type="InterPro" id="IPR003439">
    <property type="entry name" value="ABC_transporter-like_ATP-bd"/>
</dbReference>
<dbReference type="GO" id="GO:0005886">
    <property type="term" value="C:plasma membrane"/>
    <property type="evidence" value="ECO:0007669"/>
    <property type="project" value="TreeGrafter"/>
</dbReference>
<evidence type="ECO:0000256" key="5">
    <source>
        <dbReference type="SAM" id="MobiDB-lite"/>
    </source>
</evidence>